<accession>A0A1K1T2E3</accession>
<sequence>MHNISKLIFSIYIVTMMLSCSSLYVSHIQQSSRRELNSQFSFPSSTWLLDDLSPDENTVLIRRKATPISIHFEAAGNGYYILELHANRGKVRPFILNLIGTTEEITSSVDIRWFIKPNRKTETVVIRLYLIEETKFGKTSIKTLLKEYRRKYNNQRKLNKD</sequence>
<protein>
    <recommendedName>
        <fullName evidence="6">Lipoprotein</fullName>
    </recommendedName>
</protein>
<organism evidence="2 4">
    <name type="scientific">Chitinophaga sancti</name>
    <dbReference type="NCBI Taxonomy" id="1004"/>
    <lineage>
        <taxon>Bacteria</taxon>
        <taxon>Pseudomonadati</taxon>
        <taxon>Bacteroidota</taxon>
        <taxon>Chitinophagia</taxon>
        <taxon>Chitinophagales</taxon>
        <taxon>Chitinophagaceae</taxon>
        <taxon>Chitinophaga</taxon>
    </lineage>
</organism>
<dbReference type="Proteomes" id="UP000183788">
    <property type="component" value="Unassembled WGS sequence"/>
</dbReference>
<dbReference type="AlphaFoldDB" id="A0A1K1T2E3"/>
<evidence type="ECO:0000313" key="5">
    <source>
        <dbReference type="Proteomes" id="UP001326715"/>
    </source>
</evidence>
<dbReference type="EMBL" id="CP140154">
    <property type="protein sequence ID" value="WQG90401.1"/>
    <property type="molecule type" value="Genomic_DNA"/>
</dbReference>
<evidence type="ECO:0000313" key="3">
    <source>
        <dbReference type="EMBL" id="WQG90401.1"/>
    </source>
</evidence>
<name>A0A1K1T2E3_9BACT</name>
<evidence type="ECO:0000313" key="4">
    <source>
        <dbReference type="Proteomes" id="UP000183788"/>
    </source>
</evidence>
<gene>
    <name evidence="2" type="ORF">SAMN05661012_06573</name>
    <name evidence="3" type="ORF">SR876_02760</name>
</gene>
<evidence type="ECO:0008006" key="6">
    <source>
        <dbReference type="Google" id="ProtNLM"/>
    </source>
</evidence>
<dbReference type="PROSITE" id="PS51257">
    <property type="entry name" value="PROKAR_LIPOPROTEIN"/>
    <property type="match status" value="1"/>
</dbReference>
<proteinExistence type="predicted"/>
<evidence type="ECO:0000256" key="1">
    <source>
        <dbReference type="SAM" id="Phobius"/>
    </source>
</evidence>
<keyword evidence="5" id="KW-1185">Reference proteome</keyword>
<dbReference type="EMBL" id="FPIZ01000047">
    <property type="protein sequence ID" value="SFW90253.1"/>
    <property type="molecule type" value="Genomic_DNA"/>
</dbReference>
<keyword evidence="1" id="KW-0472">Membrane</keyword>
<keyword evidence="1" id="KW-1133">Transmembrane helix</keyword>
<dbReference type="STRING" id="1004.SAMN05661012_06573"/>
<evidence type="ECO:0000313" key="2">
    <source>
        <dbReference type="EMBL" id="SFW90253.1"/>
    </source>
</evidence>
<reference evidence="2 4" key="1">
    <citation type="submission" date="2016-11" db="EMBL/GenBank/DDBJ databases">
        <authorList>
            <person name="Jaros S."/>
            <person name="Januszkiewicz K."/>
            <person name="Wedrychowicz H."/>
        </authorList>
    </citation>
    <scope>NUCLEOTIDE SEQUENCE [LARGE SCALE GENOMIC DNA]</scope>
    <source>
        <strain evidence="2 4">DSM 784</strain>
    </source>
</reference>
<feature type="transmembrane region" description="Helical" evidence="1">
    <location>
        <begin position="7"/>
        <end position="25"/>
    </location>
</feature>
<keyword evidence="1" id="KW-0812">Transmembrane</keyword>
<dbReference type="RefSeq" id="WP_143150999.1">
    <property type="nucleotide sequence ID" value="NZ_CP140154.1"/>
</dbReference>
<reference evidence="3 5" key="2">
    <citation type="submission" date="2023-11" db="EMBL/GenBank/DDBJ databases">
        <title>MicrobeMod: A computational toolkit for identifying prokaryotic methylation and restriction-modification with nanopore sequencing.</title>
        <authorList>
            <person name="Crits-Christoph A."/>
            <person name="Kang S.C."/>
            <person name="Lee H."/>
            <person name="Ostrov N."/>
        </authorList>
    </citation>
    <scope>NUCLEOTIDE SEQUENCE [LARGE SCALE GENOMIC DNA]</scope>
    <source>
        <strain evidence="3 5">ATCC 23090</strain>
    </source>
</reference>
<dbReference type="Proteomes" id="UP001326715">
    <property type="component" value="Chromosome"/>
</dbReference>